<sequence>MEAGRDPVVQQRYISPGAGTGILICLPEVLEVLRGGYRLSGEILQQHVWRMVSNSFATIGKKTLDGA</sequence>
<evidence type="ECO:0000313" key="2">
    <source>
        <dbReference type="Proteomes" id="UP001549749"/>
    </source>
</evidence>
<proteinExistence type="predicted"/>
<organism evidence="1 2">
    <name type="scientific">Chitinophaga defluvii</name>
    <dbReference type="NCBI Taxonomy" id="3163343"/>
    <lineage>
        <taxon>Bacteria</taxon>
        <taxon>Pseudomonadati</taxon>
        <taxon>Bacteroidota</taxon>
        <taxon>Chitinophagia</taxon>
        <taxon>Chitinophagales</taxon>
        <taxon>Chitinophagaceae</taxon>
        <taxon>Chitinophaga</taxon>
    </lineage>
</organism>
<dbReference type="RefSeq" id="WP_354660476.1">
    <property type="nucleotide sequence ID" value="NZ_JBEXAC010000001.1"/>
</dbReference>
<dbReference type="Proteomes" id="UP001549749">
    <property type="component" value="Unassembled WGS sequence"/>
</dbReference>
<accession>A0ABV2T482</accession>
<keyword evidence="2" id="KW-1185">Reference proteome</keyword>
<reference evidence="1 2" key="1">
    <citation type="submission" date="2024-06" db="EMBL/GenBank/DDBJ databases">
        <title>Chitinophaga defluvii sp. nov., isolated from municipal sewage.</title>
        <authorList>
            <person name="Zhang L."/>
        </authorList>
    </citation>
    <scope>NUCLEOTIDE SEQUENCE [LARGE SCALE GENOMIC DNA]</scope>
    <source>
        <strain evidence="1 2">H8</strain>
    </source>
</reference>
<gene>
    <name evidence="1" type="ORF">ABR189_10695</name>
</gene>
<comment type="caution">
    <text evidence="1">The sequence shown here is derived from an EMBL/GenBank/DDBJ whole genome shotgun (WGS) entry which is preliminary data.</text>
</comment>
<dbReference type="EMBL" id="JBEXAC010000001">
    <property type="protein sequence ID" value="MET6997841.1"/>
    <property type="molecule type" value="Genomic_DNA"/>
</dbReference>
<evidence type="ECO:0000313" key="1">
    <source>
        <dbReference type="EMBL" id="MET6997841.1"/>
    </source>
</evidence>
<name>A0ABV2T482_9BACT</name>
<protein>
    <submittedName>
        <fullName evidence="1">Uncharacterized protein</fullName>
    </submittedName>
</protein>